<comment type="similarity">
    <text evidence="1 4">Belongs to the universal ribosomal protein uL22 family.</text>
</comment>
<dbReference type="SUPFAM" id="SSF54843">
    <property type="entry name" value="Ribosomal protein L22"/>
    <property type="match status" value="1"/>
</dbReference>
<sequence>MNTHRFFSSTTATFALKPHVLRTTVPTPPNVYAALRGALETSSSSSLNERQAAIAAFAAKNNIANDAAAARAFDPNLVSESSSSRTKDPHSRLVARLTADPSAGPNAKVSTFRVNVLHMHYSRFVPLLSDLRGLSLADAFNQLRWLRKRVSSKVTAELEKALVKAKEVDGLDLNKTYVADAFVKPDGAVLSAQFKSRFLRGRGRYGSTQHPRCSLCSREADPLEWIRKRLRDRVAGGAVKDVEAEVYSKVAARRVVKEIHC</sequence>
<keyword evidence="3 4" id="KW-0687">Ribonucleoprotein</keyword>
<dbReference type="GO" id="GO:1990904">
    <property type="term" value="C:ribonucleoprotein complex"/>
    <property type="evidence" value="ECO:0007669"/>
    <property type="project" value="UniProtKB-KW"/>
</dbReference>
<evidence type="ECO:0000313" key="6">
    <source>
        <dbReference type="Proteomes" id="UP000193642"/>
    </source>
</evidence>
<gene>
    <name evidence="5" type="ORF">BCR33DRAFT_721690</name>
</gene>
<evidence type="ECO:0000256" key="2">
    <source>
        <dbReference type="ARBA" id="ARBA00022980"/>
    </source>
</evidence>
<dbReference type="Gene3D" id="3.90.470.10">
    <property type="entry name" value="Ribosomal protein L22/L17"/>
    <property type="match status" value="1"/>
</dbReference>
<keyword evidence="2 4" id="KW-0689">Ribosomal protein</keyword>
<dbReference type="GO" id="GO:0003735">
    <property type="term" value="F:structural constituent of ribosome"/>
    <property type="evidence" value="ECO:0007669"/>
    <property type="project" value="InterPro"/>
</dbReference>
<dbReference type="OrthoDB" id="416470at2759"/>
<dbReference type="Proteomes" id="UP000193642">
    <property type="component" value="Unassembled WGS sequence"/>
</dbReference>
<evidence type="ECO:0000313" key="5">
    <source>
        <dbReference type="EMBL" id="ORY37049.1"/>
    </source>
</evidence>
<dbReference type="InterPro" id="IPR001063">
    <property type="entry name" value="Ribosomal_uL22"/>
</dbReference>
<accession>A0A1Y2BQL9</accession>
<dbReference type="GO" id="GO:0006412">
    <property type="term" value="P:translation"/>
    <property type="evidence" value="ECO:0007669"/>
    <property type="project" value="InterPro"/>
</dbReference>
<dbReference type="Pfam" id="PF00237">
    <property type="entry name" value="Ribosomal_L22"/>
    <property type="match status" value="1"/>
</dbReference>
<name>A0A1Y2BQL9_9FUNG</name>
<evidence type="ECO:0000256" key="3">
    <source>
        <dbReference type="ARBA" id="ARBA00023274"/>
    </source>
</evidence>
<keyword evidence="6" id="KW-1185">Reference proteome</keyword>
<evidence type="ECO:0000256" key="4">
    <source>
        <dbReference type="RuleBase" id="RU004005"/>
    </source>
</evidence>
<dbReference type="EMBL" id="MCGO01000052">
    <property type="protein sequence ID" value="ORY37049.1"/>
    <property type="molecule type" value="Genomic_DNA"/>
</dbReference>
<proteinExistence type="inferred from homology"/>
<protein>
    <recommendedName>
        <fullName evidence="7">Ribosomal protein L22</fullName>
    </recommendedName>
</protein>
<dbReference type="InterPro" id="IPR036394">
    <property type="entry name" value="Ribosomal_uL22_sf"/>
</dbReference>
<dbReference type="GO" id="GO:0005840">
    <property type="term" value="C:ribosome"/>
    <property type="evidence" value="ECO:0007669"/>
    <property type="project" value="UniProtKB-KW"/>
</dbReference>
<comment type="caution">
    <text evidence="5">The sequence shown here is derived from an EMBL/GenBank/DDBJ whole genome shotgun (WGS) entry which is preliminary data.</text>
</comment>
<evidence type="ECO:0008006" key="7">
    <source>
        <dbReference type="Google" id="ProtNLM"/>
    </source>
</evidence>
<dbReference type="AlphaFoldDB" id="A0A1Y2BQL9"/>
<evidence type="ECO:0000256" key="1">
    <source>
        <dbReference type="ARBA" id="ARBA00009451"/>
    </source>
</evidence>
<reference evidence="5 6" key="1">
    <citation type="submission" date="2016-07" db="EMBL/GenBank/DDBJ databases">
        <title>Pervasive Adenine N6-methylation of Active Genes in Fungi.</title>
        <authorList>
            <consortium name="DOE Joint Genome Institute"/>
            <person name="Mondo S.J."/>
            <person name="Dannebaum R.O."/>
            <person name="Kuo R.C."/>
            <person name="Labutti K."/>
            <person name="Haridas S."/>
            <person name="Kuo A."/>
            <person name="Salamov A."/>
            <person name="Ahrendt S.R."/>
            <person name="Lipzen A."/>
            <person name="Sullivan W."/>
            <person name="Andreopoulos W.B."/>
            <person name="Clum A."/>
            <person name="Lindquist E."/>
            <person name="Daum C."/>
            <person name="Ramamoorthy G.K."/>
            <person name="Gryganskyi A."/>
            <person name="Culley D."/>
            <person name="Magnuson J.K."/>
            <person name="James T.Y."/>
            <person name="O'Malley M.A."/>
            <person name="Stajich J.E."/>
            <person name="Spatafora J.W."/>
            <person name="Visel A."/>
            <person name="Grigoriev I.V."/>
        </authorList>
    </citation>
    <scope>NUCLEOTIDE SEQUENCE [LARGE SCALE GENOMIC DNA]</scope>
    <source>
        <strain evidence="5 6">JEL800</strain>
    </source>
</reference>
<organism evidence="5 6">
    <name type="scientific">Rhizoclosmatium globosum</name>
    <dbReference type="NCBI Taxonomy" id="329046"/>
    <lineage>
        <taxon>Eukaryota</taxon>
        <taxon>Fungi</taxon>
        <taxon>Fungi incertae sedis</taxon>
        <taxon>Chytridiomycota</taxon>
        <taxon>Chytridiomycota incertae sedis</taxon>
        <taxon>Chytridiomycetes</taxon>
        <taxon>Chytridiales</taxon>
        <taxon>Chytriomycetaceae</taxon>
        <taxon>Rhizoclosmatium</taxon>
    </lineage>
</organism>